<dbReference type="Proteomes" id="UP000503441">
    <property type="component" value="Chromosome"/>
</dbReference>
<evidence type="ECO:0000259" key="2">
    <source>
        <dbReference type="Pfam" id="PF04480"/>
    </source>
</evidence>
<evidence type="ECO:0000313" key="3">
    <source>
        <dbReference type="EMBL" id="QIM19364.1"/>
    </source>
</evidence>
<protein>
    <submittedName>
        <fullName evidence="3">DUF559 domain-containing protein</fullName>
    </submittedName>
</protein>
<feature type="domain" description="DUF559" evidence="2">
    <location>
        <begin position="161"/>
        <end position="266"/>
    </location>
</feature>
<gene>
    <name evidence="3" type="ORF">G7066_13690</name>
</gene>
<dbReference type="RefSeq" id="WP_166331607.1">
    <property type="nucleotide sequence ID" value="NZ_CP049933.1"/>
</dbReference>
<dbReference type="InterPro" id="IPR007569">
    <property type="entry name" value="DUF559"/>
</dbReference>
<sequence length="316" mass="35976">MGITQDLRDRGGVTLTAHIAALGYSPNAIRKAVDLGLVVRPRKRWLALTDADPALVFAAQHGVILSCITQAKRLGLWVLNHNEAHFAARSRGRRLQVHSGIVHWQLPLIIRAPETLVDPIENVLHCVAHCQPHDVALAIWDSALNKGLTDYASLDSLPLRSRARQLLEETTPFADSGLETFFRTRLSWLQISIRFQTWIHGHRVDFLIGDRLVVQIDDKQHSGTQRTEDMQHDADLTRSGHHVIRVNYELVTHRWHVVQQMILEAISRGLHLVRWTAGERVQDQPDAICDSKPPRLRSRHEHNHQQDTEKPLGHLF</sequence>
<feature type="region of interest" description="Disordered" evidence="1">
    <location>
        <begin position="284"/>
        <end position="316"/>
    </location>
</feature>
<reference evidence="3 4" key="1">
    <citation type="submission" date="2020-03" db="EMBL/GenBank/DDBJ databases">
        <title>Leucobacter sp. nov., isolated from beetles.</title>
        <authorList>
            <person name="Hyun D.-W."/>
            <person name="Bae J.-W."/>
        </authorList>
    </citation>
    <scope>NUCLEOTIDE SEQUENCE [LARGE SCALE GENOMIC DNA]</scope>
    <source>
        <strain evidence="3 4">HDW9A</strain>
    </source>
</reference>
<evidence type="ECO:0000256" key="1">
    <source>
        <dbReference type="SAM" id="MobiDB-lite"/>
    </source>
</evidence>
<accession>A0ABX6K2K3</accession>
<feature type="compositionally biased region" description="Basic and acidic residues" evidence="1">
    <location>
        <begin position="303"/>
        <end position="316"/>
    </location>
</feature>
<proteinExistence type="predicted"/>
<organism evidence="3 4">
    <name type="scientific">Leucobacter coleopterorum</name>
    <dbReference type="NCBI Taxonomy" id="2714933"/>
    <lineage>
        <taxon>Bacteria</taxon>
        <taxon>Bacillati</taxon>
        <taxon>Actinomycetota</taxon>
        <taxon>Actinomycetes</taxon>
        <taxon>Micrococcales</taxon>
        <taxon>Microbacteriaceae</taxon>
        <taxon>Leucobacter</taxon>
    </lineage>
</organism>
<dbReference type="EMBL" id="CP049933">
    <property type="protein sequence ID" value="QIM19364.1"/>
    <property type="molecule type" value="Genomic_DNA"/>
</dbReference>
<dbReference type="Gene3D" id="3.40.960.10">
    <property type="entry name" value="VSR Endonuclease"/>
    <property type="match status" value="1"/>
</dbReference>
<keyword evidence="4" id="KW-1185">Reference proteome</keyword>
<evidence type="ECO:0000313" key="4">
    <source>
        <dbReference type="Proteomes" id="UP000503441"/>
    </source>
</evidence>
<dbReference type="Pfam" id="PF04480">
    <property type="entry name" value="DUF559"/>
    <property type="match status" value="1"/>
</dbReference>
<name>A0ABX6K2K3_9MICO</name>